<keyword evidence="1" id="KW-0560">Oxidoreductase</keyword>
<dbReference type="STRING" id="288992.SAMN04488522_10194"/>
<organism evidence="1 2">
    <name type="scientific">Pedobacter caeni</name>
    <dbReference type="NCBI Taxonomy" id="288992"/>
    <lineage>
        <taxon>Bacteria</taxon>
        <taxon>Pseudomonadati</taxon>
        <taxon>Bacteroidota</taxon>
        <taxon>Sphingobacteriia</taxon>
        <taxon>Sphingobacteriales</taxon>
        <taxon>Sphingobacteriaceae</taxon>
        <taxon>Pedobacter</taxon>
    </lineage>
</organism>
<dbReference type="PANTHER" id="PTHR20883:SF49">
    <property type="entry name" value="PHYTANOYL-COA DIOXYGENASE"/>
    <property type="match status" value="1"/>
</dbReference>
<sequence>MKTETRHLPDLNEVRPTAQDKINEFQEKGHTLIGQVISTEEAAVYQQVISTAAAKYNEEKRKLEDRDTYGKAFLQIMNLWRGDEAVKKFVLAKRFAKIAADLLGVENVRLYHDQALFKEPGGGPTPWHQDQNYWPLDTNNTITMWMPLVDIPNPEMGMLTFASGSHKNNNVFDFIISDESENAFEDHVKEKGFEISRPSSMKAGDASWHRGYTIHNAPGNSSDKMREVMTIIYFADGARVTEPQHKWQEADRQAWLMGKAPGSLADSELNPLLL</sequence>
<accession>A0A1M4T609</accession>
<dbReference type="AlphaFoldDB" id="A0A1M4T609"/>
<dbReference type="SUPFAM" id="SSF51197">
    <property type="entry name" value="Clavaminate synthase-like"/>
    <property type="match status" value="1"/>
</dbReference>
<dbReference type="Proteomes" id="UP000184287">
    <property type="component" value="Unassembled WGS sequence"/>
</dbReference>
<gene>
    <name evidence="1" type="ORF">SAMN04488522_10194</name>
</gene>
<dbReference type="PANTHER" id="PTHR20883">
    <property type="entry name" value="PHYTANOYL-COA DIOXYGENASE DOMAIN CONTAINING 1"/>
    <property type="match status" value="1"/>
</dbReference>
<dbReference type="OrthoDB" id="9814777at2"/>
<dbReference type="Pfam" id="PF05721">
    <property type="entry name" value="PhyH"/>
    <property type="match status" value="1"/>
</dbReference>
<protein>
    <submittedName>
        <fullName evidence="1">Ectoine hydroxylase-related dioxygenase, phytanoyl-CoA dioxygenase (PhyH) family</fullName>
    </submittedName>
</protein>
<keyword evidence="2" id="KW-1185">Reference proteome</keyword>
<dbReference type="GO" id="GO:0005506">
    <property type="term" value="F:iron ion binding"/>
    <property type="evidence" value="ECO:0007669"/>
    <property type="project" value="UniProtKB-ARBA"/>
</dbReference>
<evidence type="ECO:0000313" key="1">
    <source>
        <dbReference type="EMBL" id="SHE39889.1"/>
    </source>
</evidence>
<dbReference type="GO" id="GO:0016706">
    <property type="term" value="F:2-oxoglutarate-dependent dioxygenase activity"/>
    <property type="evidence" value="ECO:0007669"/>
    <property type="project" value="UniProtKB-ARBA"/>
</dbReference>
<reference evidence="2" key="1">
    <citation type="submission" date="2016-11" db="EMBL/GenBank/DDBJ databases">
        <authorList>
            <person name="Varghese N."/>
            <person name="Submissions S."/>
        </authorList>
    </citation>
    <scope>NUCLEOTIDE SEQUENCE [LARGE SCALE GENOMIC DNA]</scope>
    <source>
        <strain evidence="2">DSM 16990</strain>
    </source>
</reference>
<evidence type="ECO:0000313" key="2">
    <source>
        <dbReference type="Proteomes" id="UP000184287"/>
    </source>
</evidence>
<proteinExistence type="predicted"/>
<dbReference type="RefSeq" id="WP_073226016.1">
    <property type="nucleotide sequence ID" value="NZ_FQUQ01000001.1"/>
</dbReference>
<dbReference type="EMBL" id="FQUQ01000001">
    <property type="protein sequence ID" value="SHE39889.1"/>
    <property type="molecule type" value="Genomic_DNA"/>
</dbReference>
<dbReference type="Gene3D" id="2.60.120.620">
    <property type="entry name" value="q2cbj1_9rhob like domain"/>
    <property type="match status" value="1"/>
</dbReference>
<keyword evidence="1" id="KW-0223">Dioxygenase</keyword>
<dbReference type="InterPro" id="IPR008775">
    <property type="entry name" value="Phytyl_CoA_dOase-like"/>
</dbReference>
<name>A0A1M4T609_9SPHI</name>